<dbReference type="Proteomes" id="UP001172101">
    <property type="component" value="Unassembled WGS sequence"/>
</dbReference>
<organism evidence="2 3">
    <name type="scientific">Lasiosphaeria miniovina</name>
    <dbReference type="NCBI Taxonomy" id="1954250"/>
    <lineage>
        <taxon>Eukaryota</taxon>
        <taxon>Fungi</taxon>
        <taxon>Dikarya</taxon>
        <taxon>Ascomycota</taxon>
        <taxon>Pezizomycotina</taxon>
        <taxon>Sordariomycetes</taxon>
        <taxon>Sordariomycetidae</taxon>
        <taxon>Sordariales</taxon>
        <taxon>Lasiosphaeriaceae</taxon>
        <taxon>Lasiosphaeria</taxon>
    </lineage>
</organism>
<gene>
    <name evidence="2" type="ORF">B0T26DRAFT_475521</name>
</gene>
<keyword evidence="3" id="KW-1185">Reference proteome</keyword>
<dbReference type="EMBL" id="JAUIRO010000007">
    <property type="protein sequence ID" value="KAK0706830.1"/>
    <property type="molecule type" value="Genomic_DNA"/>
</dbReference>
<feature type="transmembrane region" description="Helical" evidence="1">
    <location>
        <begin position="194"/>
        <end position="213"/>
    </location>
</feature>
<evidence type="ECO:0000256" key="1">
    <source>
        <dbReference type="SAM" id="Phobius"/>
    </source>
</evidence>
<protein>
    <submittedName>
        <fullName evidence="2">Uncharacterized protein</fullName>
    </submittedName>
</protein>
<dbReference type="GeneID" id="85318505"/>
<dbReference type="AlphaFoldDB" id="A0AA40A090"/>
<keyword evidence="1" id="KW-0812">Transmembrane</keyword>
<keyword evidence="1" id="KW-1133">Transmembrane helix</keyword>
<evidence type="ECO:0000313" key="3">
    <source>
        <dbReference type="Proteomes" id="UP001172101"/>
    </source>
</evidence>
<evidence type="ECO:0000313" key="2">
    <source>
        <dbReference type="EMBL" id="KAK0706830.1"/>
    </source>
</evidence>
<name>A0AA40A090_9PEZI</name>
<accession>A0AA40A090</accession>
<keyword evidence="1" id="KW-0472">Membrane</keyword>
<proteinExistence type="predicted"/>
<comment type="caution">
    <text evidence="2">The sequence shown here is derived from an EMBL/GenBank/DDBJ whole genome shotgun (WGS) entry which is preliminary data.</text>
</comment>
<dbReference type="RefSeq" id="XP_060291924.1">
    <property type="nucleotide sequence ID" value="XM_060435235.1"/>
</dbReference>
<reference evidence="2" key="1">
    <citation type="submission" date="2023-06" db="EMBL/GenBank/DDBJ databases">
        <title>Genome-scale phylogeny and comparative genomics of the fungal order Sordariales.</title>
        <authorList>
            <consortium name="Lawrence Berkeley National Laboratory"/>
            <person name="Hensen N."/>
            <person name="Bonometti L."/>
            <person name="Westerberg I."/>
            <person name="Brannstrom I.O."/>
            <person name="Guillou S."/>
            <person name="Cros-Aarteil S."/>
            <person name="Calhoun S."/>
            <person name="Haridas S."/>
            <person name="Kuo A."/>
            <person name="Mondo S."/>
            <person name="Pangilinan J."/>
            <person name="Riley R."/>
            <person name="LaButti K."/>
            <person name="Andreopoulos B."/>
            <person name="Lipzen A."/>
            <person name="Chen C."/>
            <person name="Yanf M."/>
            <person name="Daum C."/>
            <person name="Ng V."/>
            <person name="Clum A."/>
            <person name="Steindorff A."/>
            <person name="Ohm R."/>
            <person name="Martin F."/>
            <person name="Silar P."/>
            <person name="Natvig D."/>
            <person name="Lalanne C."/>
            <person name="Gautier V."/>
            <person name="Ament-velasquez S.L."/>
            <person name="Kruys A."/>
            <person name="Hutchinson M.I."/>
            <person name="Powell A.J."/>
            <person name="Barry K."/>
            <person name="Miller A.N."/>
            <person name="Grigoriev I.V."/>
            <person name="Debuchy R."/>
            <person name="Gladieux P."/>
            <person name="Thoren M.H."/>
            <person name="Johannesson H."/>
        </authorList>
    </citation>
    <scope>NUCLEOTIDE SEQUENCE</scope>
    <source>
        <strain evidence="2">SMH2392-1A</strain>
    </source>
</reference>
<sequence length="234" mass="26083">MLFPSFFLLLIVLRVLFICLLPLLLLSPAPLYRQTGQARSPVVVVLLVSHSLLPCRACVPASKTGATRAHGFLDGKHGFEKPCTFNLQPWGCVCTYLGMCERGKTNSELHKRICNMYAFVRCHRSSAQAGALWCSHGRGESWNRVFVGLRFVAYIKGGRLLFLSVRPWPVCVPPHTPIAHTDRPDHPYTAAVCLWAYVFAWGWVILSSGLLVCRSSGPLYFAVGCWPVGCGWKY</sequence>